<dbReference type="SMART" id="SM00418">
    <property type="entry name" value="HTH_ARSR"/>
    <property type="match status" value="1"/>
</dbReference>
<sequence>MSDWVLGPDVLARARFAVSHLAVAMTALGRLHARPSPEFAATLADRPVHRALLDEGIARRWIADCFTPATEPADSLHDELDAVRRTPDRQVRQDIEQVRGVMPSSTLRRARRLGDAIAELHTLAWGLEVADDWPRLRRVLESDIVSRTTSLSRGGWAAALTDLRPGTAYLGEGVMRISSHDLPPKDLTDADLTFHPVQAGRGYVMWDLPARRFALTYPATGTGLRESTPPATALAGLIGGNRARLLRLLDAPASTTQLVARSGLTLGSVGNHLTVLRESGLVTRRRSGREVLYWRTPLGDELAG</sequence>
<evidence type="ECO:0000256" key="2">
    <source>
        <dbReference type="ARBA" id="ARBA00023125"/>
    </source>
</evidence>
<dbReference type="InterPro" id="IPR051011">
    <property type="entry name" value="Metal_resp_trans_reg"/>
</dbReference>
<protein>
    <submittedName>
        <fullName evidence="5">ArsR family transcriptional regulator</fullName>
    </submittedName>
</protein>
<accession>A0A2T0UEB6</accession>
<proteinExistence type="predicted"/>
<dbReference type="InterPro" id="IPR011991">
    <property type="entry name" value="ArsR-like_HTH"/>
</dbReference>
<dbReference type="SUPFAM" id="SSF46785">
    <property type="entry name" value="Winged helix' DNA-binding domain"/>
    <property type="match status" value="1"/>
</dbReference>
<dbReference type="AlphaFoldDB" id="A0A2T0UEB6"/>
<dbReference type="PANTHER" id="PTHR43132">
    <property type="entry name" value="ARSENICAL RESISTANCE OPERON REPRESSOR ARSR-RELATED"/>
    <property type="match status" value="1"/>
</dbReference>
<dbReference type="EMBL" id="PVTI01000019">
    <property type="protein sequence ID" value="PRY56286.1"/>
    <property type="molecule type" value="Genomic_DNA"/>
</dbReference>
<evidence type="ECO:0000313" key="5">
    <source>
        <dbReference type="EMBL" id="PRY56286.1"/>
    </source>
</evidence>
<evidence type="ECO:0000313" key="6">
    <source>
        <dbReference type="Proteomes" id="UP000237822"/>
    </source>
</evidence>
<reference evidence="5 6" key="1">
    <citation type="submission" date="2018-03" db="EMBL/GenBank/DDBJ databases">
        <title>Genomic Encyclopedia of Archaeal and Bacterial Type Strains, Phase II (KMG-II): from individual species to whole genera.</title>
        <authorList>
            <person name="Goeker M."/>
        </authorList>
    </citation>
    <scope>NUCLEOTIDE SEQUENCE [LARGE SCALE GENOMIC DNA]</scope>
    <source>
        <strain evidence="5 6">ATCC BAA-1496</strain>
    </source>
</reference>
<dbReference type="InterPro" id="IPR036388">
    <property type="entry name" value="WH-like_DNA-bd_sf"/>
</dbReference>
<dbReference type="CDD" id="cd00090">
    <property type="entry name" value="HTH_ARSR"/>
    <property type="match status" value="1"/>
</dbReference>
<dbReference type="RefSeq" id="WP_106298115.1">
    <property type="nucleotide sequence ID" value="NZ_PVTI01000019.1"/>
</dbReference>
<keyword evidence="6" id="KW-1185">Reference proteome</keyword>
<dbReference type="InterPro" id="IPR036390">
    <property type="entry name" value="WH_DNA-bd_sf"/>
</dbReference>
<evidence type="ECO:0000256" key="1">
    <source>
        <dbReference type="ARBA" id="ARBA00023015"/>
    </source>
</evidence>
<comment type="caution">
    <text evidence="5">The sequence shown here is derived from an EMBL/GenBank/DDBJ whole genome shotgun (WGS) entry which is preliminary data.</text>
</comment>
<organism evidence="5 6">
    <name type="scientific">Knoellia remsis</name>
    <dbReference type="NCBI Taxonomy" id="407159"/>
    <lineage>
        <taxon>Bacteria</taxon>
        <taxon>Bacillati</taxon>
        <taxon>Actinomycetota</taxon>
        <taxon>Actinomycetes</taxon>
        <taxon>Micrococcales</taxon>
        <taxon>Intrasporangiaceae</taxon>
        <taxon>Knoellia</taxon>
    </lineage>
</organism>
<dbReference type="Pfam" id="PF12840">
    <property type="entry name" value="HTH_20"/>
    <property type="match status" value="1"/>
</dbReference>
<dbReference type="GO" id="GO:0003700">
    <property type="term" value="F:DNA-binding transcription factor activity"/>
    <property type="evidence" value="ECO:0007669"/>
    <property type="project" value="InterPro"/>
</dbReference>
<name>A0A2T0UEB6_9MICO</name>
<evidence type="ECO:0000256" key="3">
    <source>
        <dbReference type="ARBA" id="ARBA00023163"/>
    </source>
</evidence>
<dbReference type="Proteomes" id="UP000237822">
    <property type="component" value="Unassembled WGS sequence"/>
</dbReference>
<dbReference type="OrthoDB" id="3460651at2"/>
<keyword evidence="1" id="KW-0805">Transcription regulation</keyword>
<feature type="domain" description="HTH arsR-type" evidence="4">
    <location>
        <begin position="232"/>
        <end position="304"/>
    </location>
</feature>
<gene>
    <name evidence="5" type="ORF">BCF74_1193</name>
</gene>
<dbReference type="InterPro" id="IPR001845">
    <property type="entry name" value="HTH_ArsR_DNA-bd_dom"/>
</dbReference>
<dbReference type="GO" id="GO:0003677">
    <property type="term" value="F:DNA binding"/>
    <property type="evidence" value="ECO:0007669"/>
    <property type="project" value="UniProtKB-KW"/>
</dbReference>
<keyword evidence="3" id="KW-0804">Transcription</keyword>
<dbReference type="PANTHER" id="PTHR43132:SF6">
    <property type="entry name" value="HTH-TYPE TRANSCRIPTIONAL REPRESSOR CZRA"/>
    <property type="match status" value="1"/>
</dbReference>
<evidence type="ECO:0000259" key="4">
    <source>
        <dbReference type="SMART" id="SM00418"/>
    </source>
</evidence>
<keyword evidence="2" id="KW-0238">DNA-binding</keyword>
<dbReference type="Gene3D" id="1.10.10.10">
    <property type="entry name" value="Winged helix-like DNA-binding domain superfamily/Winged helix DNA-binding domain"/>
    <property type="match status" value="1"/>
</dbReference>